<dbReference type="EMBL" id="QKKF02006307">
    <property type="protein sequence ID" value="RZF46459.1"/>
    <property type="molecule type" value="Genomic_DNA"/>
</dbReference>
<dbReference type="Gene3D" id="2.102.10.10">
    <property type="entry name" value="Rieske [2Fe-2S] iron-sulphur domain"/>
    <property type="match status" value="1"/>
</dbReference>
<gene>
    <name evidence="11" type="ORF">LSTR_LSTR012534</name>
</gene>
<keyword evidence="4" id="KW-0001">2Fe-2S</keyword>
<dbReference type="GO" id="GO:0046872">
    <property type="term" value="F:metal ion binding"/>
    <property type="evidence" value="ECO:0007669"/>
    <property type="project" value="UniProtKB-KW"/>
</dbReference>
<comment type="caution">
    <text evidence="11">The sequence shown here is derived from an EMBL/GenBank/DDBJ whole genome shotgun (WGS) entry which is preliminary data.</text>
</comment>
<dbReference type="InterPro" id="IPR050446">
    <property type="entry name" value="FAD-oxidoreductase/Apoptosis"/>
</dbReference>
<dbReference type="FunCoup" id="A0A482XM62">
    <property type="interactions" value="391"/>
</dbReference>
<dbReference type="GO" id="GO:0051537">
    <property type="term" value="F:2 iron, 2 sulfur cluster binding"/>
    <property type="evidence" value="ECO:0007669"/>
    <property type="project" value="UniProtKB-KW"/>
</dbReference>
<evidence type="ECO:0000313" key="11">
    <source>
        <dbReference type="EMBL" id="RZF46459.1"/>
    </source>
</evidence>
<dbReference type="OrthoDB" id="432169at2759"/>
<dbReference type="PANTHER" id="PTHR43557">
    <property type="entry name" value="APOPTOSIS-INDUCING FACTOR 1"/>
    <property type="match status" value="1"/>
</dbReference>
<dbReference type="SUPFAM" id="SSF50022">
    <property type="entry name" value="ISP domain"/>
    <property type="match status" value="1"/>
</dbReference>
<dbReference type="InterPro" id="IPR036922">
    <property type="entry name" value="Rieske_2Fe-2S_sf"/>
</dbReference>
<evidence type="ECO:0000256" key="1">
    <source>
        <dbReference type="ARBA" id="ARBA00001974"/>
    </source>
</evidence>
<evidence type="ECO:0000259" key="10">
    <source>
        <dbReference type="PROSITE" id="PS51296"/>
    </source>
</evidence>
<evidence type="ECO:0000256" key="9">
    <source>
        <dbReference type="ARBA" id="ARBA00023014"/>
    </source>
</evidence>
<dbReference type="Gene3D" id="3.50.50.60">
    <property type="entry name" value="FAD/NAD(P)-binding domain"/>
    <property type="match status" value="2"/>
</dbReference>
<dbReference type="SMR" id="A0A482XM62"/>
<comment type="cofactor">
    <cofactor evidence="1">
        <name>FAD</name>
        <dbReference type="ChEBI" id="CHEBI:57692"/>
    </cofactor>
</comment>
<evidence type="ECO:0000313" key="12">
    <source>
        <dbReference type="Proteomes" id="UP000291343"/>
    </source>
</evidence>
<evidence type="ECO:0000256" key="8">
    <source>
        <dbReference type="ARBA" id="ARBA00023004"/>
    </source>
</evidence>
<evidence type="ECO:0000256" key="3">
    <source>
        <dbReference type="ARBA" id="ARBA00022630"/>
    </source>
</evidence>
<dbReference type="PROSITE" id="PS51296">
    <property type="entry name" value="RIESKE"/>
    <property type="match status" value="1"/>
</dbReference>
<keyword evidence="9" id="KW-0411">Iron-sulfur</keyword>
<accession>A0A482XM62</accession>
<comment type="similarity">
    <text evidence="2">Belongs to the FAD-dependent oxidoreductase family.</text>
</comment>
<dbReference type="CDD" id="cd03478">
    <property type="entry name" value="Rieske_AIFL_N"/>
    <property type="match status" value="1"/>
</dbReference>
<evidence type="ECO:0000256" key="5">
    <source>
        <dbReference type="ARBA" id="ARBA00022723"/>
    </source>
</evidence>
<dbReference type="PRINTS" id="PR00368">
    <property type="entry name" value="FADPNR"/>
</dbReference>
<dbReference type="InterPro" id="IPR023753">
    <property type="entry name" value="FAD/NAD-binding_dom"/>
</dbReference>
<reference evidence="11 12" key="1">
    <citation type="journal article" date="2017" name="Gigascience">
        <title>Genome sequence of the small brown planthopper, Laodelphax striatellus.</title>
        <authorList>
            <person name="Zhu J."/>
            <person name="Jiang F."/>
            <person name="Wang X."/>
            <person name="Yang P."/>
            <person name="Bao Y."/>
            <person name="Zhao W."/>
            <person name="Wang W."/>
            <person name="Lu H."/>
            <person name="Wang Q."/>
            <person name="Cui N."/>
            <person name="Li J."/>
            <person name="Chen X."/>
            <person name="Luo L."/>
            <person name="Yu J."/>
            <person name="Kang L."/>
            <person name="Cui F."/>
        </authorList>
    </citation>
    <scope>NUCLEOTIDE SEQUENCE [LARGE SCALE GENOMIC DNA]</scope>
    <source>
        <strain evidence="11">Lst14</strain>
    </source>
</reference>
<keyword evidence="7" id="KW-0560">Oxidoreductase</keyword>
<keyword evidence="8" id="KW-0408">Iron</keyword>
<dbReference type="AlphaFoldDB" id="A0A482XM62"/>
<dbReference type="Gene3D" id="3.30.390.30">
    <property type="match status" value="1"/>
</dbReference>
<keyword evidence="12" id="KW-1185">Reference proteome</keyword>
<dbReference type="InParanoid" id="A0A482XM62"/>
<dbReference type="SUPFAM" id="SSF51905">
    <property type="entry name" value="FAD/NAD(P)-binding domain"/>
    <property type="match status" value="1"/>
</dbReference>
<evidence type="ECO:0000256" key="7">
    <source>
        <dbReference type="ARBA" id="ARBA00023002"/>
    </source>
</evidence>
<evidence type="ECO:0000256" key="4">
    <source>
        <dbReference type="ARBA" id="ARBA00022714"/>
    </source>
</evidence>
<keyword evidence="6" id="KW-0274">FAD</keyword>
<dbReference type="FunFam" id="2.102.10.10:FF:000003">
    <property type="entry name" value="apoptosis-inducing factor 3 isoform X2"/>
    <property type="match status" value="1"/>
</dbReference>
<dbReference type="GO" id="GO:0016651">
    <property type="term" value="F:oxidoreductase activity, acting on NAD(P)H"/>
    <property type="evidence" value="ECO:0007669"/>
    <property type="project" value="TreeGrafter"/>
</dbReference>
<dbReference type="InterPro" id="IPR017941">
    <property type="entry name" value="Rieske_2Fe-2S"/>
</dbReference>
<evidence type="ECO:0000256" key="2">
    <source>
        <dbReference type="ARBA" id="ARBA00006442"/>
    </source>
</evidence>
<organism evidence="11 12">
    <name type="scientific">Laodelphax striatellus</name>
    <name type="common">Small brown planthopper</name>
    <name type="synonym">Delphax striatella</name>
    <dbReference type="NCBI Taxonomy" id="195883"/>
    <lineage>
        <taxon>Eukaryota</taxon>
        <taxon>Metazoa</taxon>
        <taxon>Ecdysozoa</taxon>
        <taxon>Arthropoda</taxon>
        <taxon>Hexapoda</taxon>
        <taxon>Insecta</taxon>
        <taxon>Pterygota</taxon>
        <taxon>Neoptera</taxon>
        <taxon>Paraneoptera</taxon>
        <taxon>Hemiptera</taxon>
        <taxon>Auchenorrhyncha</taxon>
        <taxon>Fulgoroidea</taxon>
        <taxon>Delphacidae</taxon>
        <taxon>Criomorphinae</taxon>
        <taxon>Laodelphax</taxon>
    </lineage>
</organism>
<dbReference type="STRING" id="195883.A0A482XM62"/>
<dbReference type="Pfam" id="PF07992">
    <property type="entry name" value="Pyr_redox_2"/>
    <property type="match status" value="1"/>
</dbReference>
<dbReference type="SUPFAM" id="SSF55424">
    <property type="entry name" value="FAD/NAD-linked reductases, dimerisation (C-terminal) domain"/>
    <property type="match status" value="1"/>
</dbReference>
<keyword evidence="3" id="KW-0285">Flavoprotein</keyword>
<keyword evidence="5" id="KW-0479">Metal-binding</keyword>
<dbReference type="Proteomes" id="UP000291343">
    <property type="component" value="Unassembled WGS sequence"/>
</dbReference>
<dbReference type="InterPro" id="IPR016156">
    <property type="entry name" value="FAD/NAD-linked_Rdtase_dimer_sf"/>
</dbReference>
<sequence length="573" mass="63264">MLWWSVKRFCSRKSISLQLFRRMAESKTPGSPGSRDQIIEEVVCQSSDIRENEMKVFEFGKEGDQILLVKQEGKLYALGNKCTHYGAPLVNGALGKGRVRCPWHGACFSLETGDIEDFPGLDCLPKFNVEIAAGGGVKISANRQLLKSNKRPRTSCDAKLAPKLNQDSVFVIIGAGAAGNNCAETLRQLNFPGRVVMVSKENYYPYDRIKLSKAFNVDIKQIQLRNKEFYREKEIEVLKDKYAVKVNSDDKVVTLSDNTKLNYTKLFIATGARGRVIKMPGSSLGNIFTIRNIGDAKDIASKLRPDVHMVVCGSSFIAMETAAFCVSKVKSVTVIGRSSVPFEQILGRQVGERIDQLFREKGVHFAMNTSVKGYNGDSNNNVTSVTLADGKELKAELVVLGIGSEFNTEFLKGGEINMNMDGSVPVDKFLETNVKGIFAGGDIAYAPVMVANDKPMSIGHWQLAHYHGYVAAHTMCGISTPLKSVPFFWTVLFGLSFRYAGVGGRFDDIVIVGDIRNLKFVAYYCEGDNVNAVLTVGSDPVAAKFAERLHNGKKLKKAHVTGKKIEWVDERLY</sequence>
<proteinExistence type="inferred from homology"/>
<dbReference type="PANTHER" id="PTHR43557:SF2">
    <property type="entry name" value="RIESKE DOMAIN-CONTAINING PROTEIN-RELATED"/>
    <property type="match status" value="1"/>
</dbReference>
<feature type="domain" description="Rieske" evidence="10">
    <location>
        <begin position="41"/>
        <end position="138"/>
    </location>
</feature>
<name>A0A482XM62_LAOST</name>
<evidence type="ECO:0000256" key="6">
    <source>
        <dbReference type="ARBA" id="ARBA00022827"/>
    </source>
</evidence>
<dbReference type="InterPro" id="IPR036188">
    <property type="entry name" value="FAD/NAD-bd_sf"/>
</dbReference>
<dbReference type="Pfam" id="PF00355">
    <property type="entry name" value="Rieske"/>
    <property type="match status" value="1"/>
</dbReference>
<dbReference type="GO" id="GO:0005737">
    <property type="term" value="C:cytoplasm"/>
    <property type="evidence" value="ECO:0007669"/>
    <property type="project" value="TreeGrafter"/>
</dbReference>
<dbReference type="PRINTS" id="PR00469">
    <property type="entry name" value="PNDRDTASEII"/>
</dbReference>
<protein>
    <recommendedName>
        <fullName evidence="10">Rieske domain-containing protein</fullName>
    </recommendedName>
</protein>